<protein>
    <submittedName>
        <fullName evidence="3">Uncharacterized protein</fullName>
    </submittedName>
</protein>
<dbReference type="Proteomes" id="UP000178197">
    <property type="component" value="Unassembled WGS sequence"/>
</dbReference>
<comment type="caution">
    <text evidence="3">The sequence shown here is derived from an EMBL/GenBank/DDBJ whole genome shotgun (WGS) entry which is preliminary data.</text>
</comment>
<feature type="transmembrane region" description="Helical" evidence="2">
    <location>
        <begin position="69"/>
        <end position="89"/>
    </location>
</feature>
<dbReference type="EMBL" id="MGJT01000008">
    <property type="protein sequence ID" value="OGN13365.1"/>
    <property type="molecule type" value="Genomic_DNA"/>
</dbReference>
<sequence length="750" mass="83323">MSWLTSWIGDSIKDSLLTQLLGFFGIVQSFLGKSLSTVAEWLGYFLKYQGDYFENIAIVQESWKVFRDFSNLFFILILIIIAFATILDIQNYNWKGLMAKFIIAALLINFSMAIGGFLIKISTNLSNVALNQFSDITANLAAGAGINQFITAEPPTATSVDPSSNLLTAAFLSTAGNIILTVIILCAFISAFAFSIARIPVLWALLIVSPVAWISSILPQTRTVWTTWWKWFNCWTFFMPVYLFSLVIGISILNNRPDIAAAIATPNTPAGFLGLGAQEIFFYILTIFIMVGSLGFAMQISCAGANTTMRAISGTVNKFVKDKTGYTAWKKGLQEKLKEVKDTGLKGKLGGAIYGGERAERLREAKVAEYLGKKGALSETEAAEVKKSYNQWKEQNLGKEELNNLNTQAAAGKYNKFEMLALRQLRAENGWVASGAAGEAEIEETIRLFGENSKSSQQYLDALKKNGFAEALGSVGQAENLARRTTILPLKKAVLETMAKNNQIIKEDLAEMTLQVFASESQSVKDAIEKELQKNIKNIEGARTKKERGKFLTGEDGRRHSEGVKKLLAQQMSDDGEITTYQKYKMAAELWGGENETKSREMFGKIAKDKPAAHADILFRKELGSTEPDTLRADYNPLDPANATPQRQRAFIDEVKKKLPKMAAKSVVESDIDFWKDRPEFETALWEHIEAEERAEPTTTGRGKEKAGGGKRIMQRIQKALQDNPDPDKEAVINRLMNQLITAYPAQRRP</sequence>
<organism evidence="3 4">
    <name type="scientific">Candidatus Yanofskybacteria bacterium RIFCSPHIGHO2_02_FULL_43_15c</name>
    <dbReference type="NCBI Taxonomy" id="1802679"/>
    <lineage>
        <taxon>Bacteria</taxon>
        <taxon>Candidatus Yanofskyibacteriota</taxon>
    </lineage>
</organism>
<feature type="transmembrane region" description="Helical" evidence="2">
    <location>
        <begin position="230"/>
        <end position="253"/>
    </location>
</feature>
<feature type="transmembrane region" description="Helical" evidence="2">
    <location>
        <begin position="280"/>
        <end position="300"/>
    </location>
</feature>
<keyword evidence="2" id="KW-0812">Transmembrane</keyword>
<feature type="transmembrane region" description="Helical" evidence="2">
    <location>
        <begin position="169"/>
        <end position="194"/>
    </location>
</feature>
<dbReference type="AlphaFoldDB" id="A0A1F8FJX9"/>
<feature type="transmembrane region" description="Helical" evidence="2">
    <location>
        <begin position="201"/>
        <end position="218"/>
    </location>
</feature>
<evidence type="ECO:0000313" key="3">
    <source>
        <dbReference type="EMBL" id="OGN13365.1"/>
    </source>
</evidence>
<keyword evidence="2" id="KW-1133">Transmembrane helix</keyword>
<gene>
    <name evidence="3" type="ORF">A3C71_01410</name>
</gene>
<keyword evidence="2" id="KW-0472">Membrane</keyword>
<evidence type="ECO:0000313" key="4">
    <source>
        <dbReference type="Proteomes" id="UP000178197"/>
    </source>
</evidence>
<name>A0A1F8FJX9_9BACT</name>
<evidence type="ECO:0000256" key="1">
    <source>
        <dbReference type="SAM" id="MobiDB-lite"/>
    </source>
</evidence>
<proteinExistence type="predicted"/>
<accession>A0A1F8FJX9</accession>
<feature type="region of interest" description="Disordered" evidence="1">
    <location>
        <begin position="693"/>
        <end position="712"/>
    </location>
</feature>
<evidence type="ECO:0000256" key="2">
    <source>
        <dbReference type="SAM" id="Phobius"/>
    </source>
</evidence>
<feature type="compositionally biased region" description="Basic and acidic residues" evidence="1">
    <location>
        <begin position="693"/>
        <end position="708"/>
    </location>
</feature>
<reference evidence="3 4" key="1">
    <citation type="journal article" date="2016" name="Nat. Commun.">
        <title>Thousands of microbial genomes shed light on interconnected biogeochemical processes in an aquifer system.</title>
        <authorList>
            <person name="Anantharaman K."/>
            <person name="Brown C.T."/>
            <person name="Hug L.A."/>
            <person name="Sharon I."/>
            <person name="Castelle C.J."/>
            <person name="Probst A.J."/>
            <person name="Thomas B.C."/>
            <person name="Singh A."/>
            <person name="Wilkins M.J."/>
            <person name="Karaoz U."/>
            <person name="Brodie E.L."/>
            <person name="Williams K.H."/>
            <person name="Hubbard S.S."/>
            <person name="Banfield J.F."/>
        </authorList>
    </citation>
    <scope>NUCLEOTIDE SEQUENCE [LARGE SCALE GENOMIC DNA]</scope>
</reference>
<feature type="transmembrane region" description="Helical" evidence="2">
    <location>
        <begin position="101"/>
        <end position="121"/>
    </location>
</feature>